<keyword evidence="1" id="KW-0472">Membrane</keyword>
<dbReference type="AlphaFoldDB" id="A0AAE0MAG2"/>
<gene>
    <name evidence="2" type="ORF">B0H66DRAFT_120923</name>
</gene>
<sequence>MSIVNRDTYLPIPYGLHPYDIVKRVYSPSRAVQHHPLNLNHEPFPPFPNLIAERLNSSNPFVCPYKACMQSVFLSRFLLLSPFLPFSLCLSLSASLHLTQHSFAIRLFLSPCFSLFLFPFLSISPFPTFFLHLSPSPFLSPSPPFRLFLHISLTSLFLSLPTSLSSASFFFSVFLLNSTSLSHSV</sequence>
<feature type="transmembrane region" description="Helical" evidence="1">
    <location>
        <begin position="147"/>
        <end position="176"/>
    </location>
</feature>
<reference evidence="2" key="2">
    <citation type="submission" date="2023-06" db="EMBL/GenBank/DDBJ databases">
        <authorList>
            <consortium name="Lawrence Berkeley National Laboratory"/>
            <person name="Haridas S."/>
            <person name="Hensen N."/>
            <person name="Bonometti L."/>
            <person name="Westerberg I."/>
            <person name="Brannstrom I.O."/>
            <person name="Guillou S."/>
            <person name="Cros-Aarteil S."/>
            <person name="Calhoun S."/>
            <person name="Kuo A."/>
            <person name="Mondo S."/>
            <person name="Pangilinan J."/>
            <person name="Riley R."/>
            <person name="Labutti K."/>
            <person name="Andreopoulos B."/>
            <person name="Lipzen A."/>
            <person name="Chen C."/>
            <person name="Yanf M."/>
            <person name="Daum C."/>
            <person name="Ng V."/>
            <person name="Clum A."/>
            <person name="Steindorff A."/>
            <person name="Ohm R."/>
            <person name="Martin F."/>
            <person name="Silar P."/>
            <person name="Natvig D."/>
            <person name="Lalanne C."/>
            <person name="Gautier V."/>
            <person name="Ament-Velasquez S.L."/>
            <person name="Kruys A."/>
            <person name="Hutchinson M.I."/>
            <person name="Powell A.J."/>
            <person name="Barry K."/>
            <person name="Miller A.N."/>
            <person name="Grigoriev I.V."/>
            <person name="Debuchy R."/>
            <person name="Gladieux P."/>
            <person name="Thoren M.H."/>
            <person name="Johannesson H."/>
        </authorList>
    </citation>
    <scope>NUCLEOTIDE SEQUENCE</scope>
    <source>
        <strain evidence="2">CBS 118394</strain>
    </source>
</reference>
<keyword evidence="1" id="KW-1133">Transmembrane helix</keyword>
<name>A0AAE0MAG2_9PEZI</name>
<evidence type="ECO:0000313" key="3">
    <source>
        <dbReference type="Proteomes" id="UP001283341"/>
    </source>
</evidence>
<keyword evidence="1" id="KW-0812">Transmembrane</keyword>
<organism evidence="2 3">
    <name type="scientific">Apodospora peruviana</name>
    <dbReference type="NCBI Taxonomy" id="516989"/>
    <lineage>
        <taxon>Eukaryota</taxon>
        <taxon>Fungi</taxon>
        <taxon>Dikarya</taxon>
        <taxon>Ascomycota</taxon>
        <taxon>Pezizomycotina</taxon>
        <taxon>Sordariomycetes</taxon>
        <taxon>Sordariomycetidae</taxon>
        <taxon>Sordariales</taxon>
        <taxon>Lasiosphaeriaceae</taxon>
        <taxon>Apodospora</taxon>
    </lineage>
</organism>
<keyword evidence="3" id="KW-1185">Reference proteome</keyword>
<feature type="transmembrane region" description="Helical" evidence="1">
    <location>
        <begin position="103"/>
        <end position="127"/>
    </location>
</feature>
<evidence type="ECO:0000256" key="1">
    <source>
        <dbReference type="SAM" id="Phobius"/>
    </source>
</evidence>
<evidence type="ECO:0000313" key="2">
    <source>
        <dbReference type="EMBL" id="KAK3325366.1"/>
    </source>
</evidence>
<dbReference type="EMBL" id="JAUEDM010000002">
    <property type="protein sequence ID" value="KAK3325366.1"/>
    <property type="molecule type" value="Genomic_DNA"/>
</dbReference>
<accession>A0AAE0MAG2</accession>
<dbReference type="Proteomes" id="UP001283341">
    <property type="component" value="Unassembled WGS sequence"/>
</dbReference>
<protein>
    <submittedName>
        <fullName evidence="2">Uncharacterized protein</fullName>
    </submittedName>
</protein>
<feature type="transmembrane region" description="Helical" evidence="1">
    <location>
        <begin position="77"/>
        <end position="96"/>
    </location>
</feature>
<comment type="caution">
    <text evidence="2">The sequence shown here is derived from an EMBL/GenBank/DDBJ whole genome shotgun (WGS) entry which is preliminary data.</text>
</comment>
<reference evidence="2" key="1">
    <citation type="journal article" date="2023" name="Mol. Phylogenet. Evol.">
        <title>Genome-scale phylogeny and comparative genomics of the fungal order Sordariales.</title>
        <authorList>
            <person name="Hensen N."/>
            <person name="Bonometti L."/>
            <person name="Westerberg I."/>
            <person name="Brannstrom I.O."/>
            <person name="Guillou S."/>
            <person name="Cros-Aarteil S."/>
            <person name="Calhoun S."/>
            <person name="Haridas S."/>
            <person name="Kuo A."/>
            <person name="Mondo S."/>
            <person name="Pangilinan J."/>
            <person name="Riley R."/>
            <person name="LaButti K."/>
            <person name="Andreopoulos B."/>
            <person name="Lipzen A."/>
            <person name="Chen C."/>
            <person name="Yan M."/>
            <person name="Daum C."/>
            <person name="Ng V."/>
            <person name="Clum A."/>
            <person name="Steindorff A."/>
            <person name="Ohm R.A."/>
            <person name="Martin F."/>
            <person name="Silar P."/>
            <person name="Natvig D.O."/>
            <person name="Lalanne C."/>
            <person name="Gautier V."/>
            <person name="Ament-Velasquez S.L."/>
            <person name="Kruys A."/>
            <person name="Hutchinson M.I."/>
            <person name="Powell A.J."/>
            <person name="Barry K."/>
            <person name="Miller A.N."/>
            <person name="Grigoriev I.V."/>
            <person name="Debuchy R."/>
            <person name="Gladieux P."/>
            <person name="Hiltunen Thoren M."/>
            <person name="Johannesson H."/>
        </authorList>
    </citation>
    <scope>NUCLEOTIDE SEQUENCE</scope>
    <source>
        <strain evidence="2">CBS 118394</strain>
    </source>
</reference>
<proteinExistence type="predicted"/>